<dbReference type="Proteomes" id="UP000326331">
    <property type="component" value="Chromosome"/>
</dbReference>
<sequence>MLYSLLITFREGLEAALILGIVLSYLRRARPGASARPVWLGAGAAAGLSLGAAILLELLAVELPGRWQEAIEGFAMLLAVTVLTWMLAWMRRQSATIGRELRQRVDVALDAGSGFALGLLAFTAVGREGLETALFLFGGSGRADSAAAYWFGAFAGLAIAAAAGAAIYRGSAAIPIRAFFNVSAVALIILAAGMVPNALKELAEARLLFDLGPRLWDTYTLLPDNQGPGRLLAAILGYDASPFAGQVIAYIAYLAAAAAIYTAAGRPAPNLTPGPGAEHA</sequence>
<keyword evidence="8" id="KW-1185">Reference proteome</keyword>
<dbReference type="EMBL" id="CP042829">
    <property type="protein sequence ID" value="QFG03200.1"/>
    <property type="molecule type" value="Genomic_DNA"/>
</dbReference>
<comment type="similarity">
    <text evidence="2">Belongs to the oxidase-dependent Fe transporter (OFeT) (TC 9.A.10.1) family.</text>
</comment>
<evidence type="ECO:0000256" key="3">
    <source>
        <dbReference type="ARBA" id="ARBA00022692"/>
    </source>
</evidence>
<organism evidence="7 8">
    <name type="scientific">Tepidiforma bonchosmolovskayae</name>
    <dbReference type="NCBI Taxonomy" id="2601677"/>
    <lineage>
        <taxon>Bacteria</taxon>
        <taxon>Bacillati</taxon>
        <taxon>Chloroflexota</taxon>
        <taxon>Tepidiformia</taxon>
        <taxon>Tepidiformales</taxon>
        <taxon>Tepidiformaceae</taxon>
        <taxon>Tepidiforma</taxon>
    </lineage>
</organism>
<evidence type="ECO:0000256" key="5">
    <source>
        <dbReference type="ARBA" id="ARBA00023136"/>
    </source>
</evidence>
<feature type="transmembrane region" description="Helical" evidence="6">
    <location>
        <begin position="6"/>
        <end position="26"/>
    </location>
</feature>
<dbReference type="PANTHER" id="PTHR31632">
    <property type="entry name" value="IRON TRANSPORTER FTH1"/>
    <property type="match status" value="1"/>
</dbReference>
<dbReference type="Pfam" id="PF03239">
    <property type="entry name" value="FTR1"/>
    <property type="match status" value="1"/>
</dbReference>
<reference evidence="7 8" key="1">
    <citation type="submission" date="2019-10" db="EMBL/GenBank/DDBJ databases">
        <title>Thermopilla bonchosmolovskayae gen. nov., sp. nov., a moderately thermophilic Chloroflexi bacterium from a Chukotka hot spring (Arctic, Russia), representing a novel classis Thermopillaia, which include previously uncultivated lineage OLB14.</title>
        <authorList>
            <person name="Kochetkova T.V."/>
            <person name="Zayulina K.S."/>
            <person name="Zhigarkov V.S."/>
            <person name="Minaev N.V."/>
            <person name="Novikov A."/>
            <person name="Toshchakov S.V."/>
            <person name="Elcheninov A.G."/>
            <person name="Kublanov I.V."/>
        </authorList>
    </citation>
    <scope>NUCLEOTIDE SEQUENCE [LARGE SCALE GENOMIC DNA]</scope>
    <source>
        <strain evidence="7 8">3753O</strain>
    </source>
</reference>
<name>A0ABX6C1P2_9CHLR</name>
<evidence type="ECO:0000256" key="1">
    <source>
        <dbReference type="ARBA" id="ARBA00004141"/>
    </source>
</evidence>
<evidence type="ECO:0000256" key="4">
    <source>
        <dbReference type="ARBA" id="ARBA00022989"/>
    </source>
</evidence>
<dbReference type="RefSeq" id="WP_158067129.1">
    <property type="nucleotide sequence ID" value="NZ_CP042829.1"/>
</dbReference>
<evidence type="ECO:0000256" key="2">
    <source>
        <dbReference type="ARBA" id="ARBA00008333"/>
    </source>
</evidence>
<keyword evidence="5 6" id="KW-0472">Membrane</keyword>
<keyword evidence="3 6" id="KW-0812">Transmembrane</keyword>
<feature type="transmembrane region" description="Helical" evidence="6">
    <location>
        <begin position="107"/>
        <end position="126"/>
    </location>
</feature>
<keyword evidence="4 6" id="KW-1133">Transmembrane helix</keyword>
<comment type="subcellular location">
    <subcellularLocation>
        <location evidence="1">Membrane</location>
        <topology evidence="1">Multi-pass membrane protein</topology>
    </subcellularLocation>
</comment>
<dbReference type="PANTHER" id="PTHR31632:SF2">
    <property type="entry name" value="PLASMA MEMBRANE IRON PERMEASE"/>
    <property type="match status" value="1"/>
</dbReference>
<evidence type="ECO:0000256" key="6">
    <source>
        <dbReference type="SAM" id="Phobius"/>
    </source>
</evidence>
<proteinExistence type="inferred from homology"/>
<evidence type="ECO:0000313" key="7">
    <source>
        <dbReference type="EMBL" id="QFG03200.1"/>
    </source>
</evidence>
<feature type="transmembrane region" description="Helical" evidence="6">
    <location>
        <begin position="38"/>
        <end position="61"/>
    </location>
</feature>
<protein>
    <submittedName>
        <fullName evidence="7">Iron permease</fullName>
    </submittedName>
</protein>
<gene>
    <name evidence="7" type="ORF">Tbon_07790</name>
</gene>
<dbReference type="InterPro" id="IPR004923">
    <property type="entry name" value="FTR1/Fip1/EfeU"/>
</dbReference>
<feature type="transmembrane region" description="Helical" evidence="6">
    <location>
        <begin position="67"/>
        <end position="87"/>
    </location>
</feature>
<evidence type="ECO:0000313" key="8">
    <source>
        <dbReference type="Proteomes" id="UP000326331"/>
    </source>
</evidence>
<feature type="transmembrane region" description="Helical" evidence="6">
    <location>
        <begin position="243"/>
        <end position="264"/>
    </location>
</feature>
<feature type="transmembrane region" description="Helical" evidence="6">
    <location>
        <begin position="146"/>
        <end position="167"/>
    </location>
</feature>
<accession>A0ABX6C1P2</accession>
<feature type="transmembrane region" description="Helical" evidence="6">
    <location>
        <begin position="179"/>
        <end position="199"/>
    </location>
</feature>